<dbReference type="Pfam" id="PF02754">
    <property type="entry name" value="CCG"/>
    <property type="match status" value="1"/>
</dbReference>
<dbReference type="InterPro" id="IPR051460">
    <property type="entry name" value="HdrC_iron-sulfur_subunit"/>
</dbReference>
<protein>
    <recommendedName>
        <fullName evidence="1">Cysteine-rich domain-containing protein</fullName>
    </recommendedName>
</protein>
<dbReference type="AlphaFoldDB" id="A0A0W8GAB4"/>
<reference evidence="2" key="1">
    <citation type="journal article" date="2015" name="Proc. Natl. Acad. Sci. U.S.A.">
        <title>Networks of energetic and metabolic interactions define dynamics in microbial communities.</title>
        <authorList>
            <person name="Embree M."/>
            <person name="Liu J.K."/>
            <person name="Al-Bassam M.M."/>
            <person name="Zengler K."/>
        </authorList>
    </citation>
    <scope>NUCLEOTIDE SEQUENCE</scope>
</reference>
<accession>A0A0W8GAB4</accession>
<evidence type="ECO:0000259" key="1">
    <source>
        <dbReference type="Pfam" id="PF02754"/>
    </source>
</evidence>
<dbReference type="GO" id="GO:0016491">
    <property type="term" value="F:oxidoreductase activity"/>
    <property type="evidence" value="ECO:0007669"/>
    <property type="project" value="UniProtKB-ARBA"/>
</dbReference>
<name>A0A0W8GAB4_9ZZZZ</name>
<dbReference type="PANTHER" id="PTHR43255:SF2">
    <property type="entry name" value="HETERODISULFIDE REDUCTASE RELATED PROTEIN"/>
    <property type="match status" value="1"/>
</dbReference>
<evidence type="ECO:0000313" key="2">
    <source>
        <dbReference type="EMBL" id="KUG29459.1"/>
    </source>
</evidence>
<comment type="caution">
    <text evidence="2">The sequence shown here is derived from an EMBL/GenBank/DDBJ whole genome shotgun (WGS) entry which is preliminary data.</text>
</comment>
<sequence length="313" mass="34817">MYNPRDIIEILAANVRKTMSPFGVPKGMVNGWWKGEGLPQNEETLLFTGLMYQFVPYIETATRQMERYEDTTWASYIQYARFVPSTLSGFGLALLTPAAEKEKAARHLRNIVKVLRASGTRFGYRPDLDEYSGILLYDLGDQDNFVRHARIVAEKLQKAGVKKIITTDPHTTYALKVLYPKYVGASFEVGTYFEALHLHADAGGKKITLHDPCFYGRYLELSHVPRRLLGELGYRCVDVRESGTFTRCCGGPAESISPKLSARIGSQRVEKLDATGEQLVTMCPICLNNLRKSGANVVDLSSILAGVQAPAAN</sequence>
<dbReference type="EMBL" id="LNQE01000082">
    <property type="protein sequence ID" value="KUG29459.1"/>
    <property type="molecule type" value="Genomic_DNA"/>
</dbReference>
<dbReference type="GO" id="GO:0005886">
    <property type="term" value="C:plasma membrane"/>
    <property type="evidence" value="ECO:0007669"/>
    <property type="project" value="TreeGrafter"/>
</dbReference>
<dbReference type="PANTHER" id="PTHR43255">
    <property type="entry name" value="IRON-SULFUR-BINDING OXIDOREDUCTASE FADF-RELATED-RELATED"/>
    <property type="match status" value="1"/>
</dbReference>
<gene>
    <name evidence="2" type="ORF">ASZ90_000659</name>
</gene>
<proteinExistence type="predicted"/>
<organism evidence="2">
    <name type="scientific">hydrocarbon metagenome</name>
    <dbReference type="NCBI Taxonomy" id="938273"/>
    <lineage>
        <taxon>unclassified sequences</taxon>
        <taxon>metagenomes</taxon>
        <taxon>ecological metagenomes</taxon>
    </lineage>
</organism>
<feature type="domain" description="Cysteine-rich" evidence="1">
    <location>
        <begin position="207"/>
        <end position="291"/>
    </location>
</feature>
<dbReference type="InterPro" id="IPR004017">
    <property type="entry name" value="Cys_rich_dom"/>
</dbReference>